<evidence type="ECO:0000256" key="1">
    <source>
        <dbReference type="ARBA" id="ARBA00006336"/>
    </source>
</evidence>
<dbReference type="CDD" id="cd00431">
    <property type="entry name" value="cysteine_hydrolases"/>
    <property type="match status" value="1"/>
</dbReference>
<keyword evidence="5" id="KW-1185">Reference proteome</keyword>
<gene>
    <name evidence="4" type="ORF">Rsub_10441</name>
</gene>
<evidence type="ECO:0000313" key="4">
    <source>
        <dbReference type="EMBL" id="GBF97518.1"/>
    </source>
</evidence>
<name>A0A2V0PCE2_9CHLO</name>
<dbReference type="EMBL" id="BDRX01000101">
    <property type="protein sequence ID" value="GBF97518.1"/>
    <property type="molecule type" value="Genomic_DNA"/>
</dbReference>
<proteinExistence type="inferred from homology"/>
<dbReference type="PANTHER" id="PTHR43540:SF1">
    <property type="entry name" value="ISOCHORISMATASE HYDROLASE"/>
    <property type="match status" value="1"/>
</dbReference>
<dbReference type="Proteomes" id="UP000247498">
    <property type="component" value="Unassembled WGS sequence"/>
</dbReference>
<dbReference type="InParanoid" id="A0A2V0PCE2"/>
<evidence type="ECO:0000256" key="2">
    <source>
        <dbReference type="ARBA" id="ARBA00022801"/>
    </source>
</evidence>
<organism evidence="4 5">
    <name type="scientific">Raphidocelis subcapitata</name>
    <dbReference type="NCBI Taxonomy" id="307507"/>
    <lineage>
        <taxon>Eukaryota</taxon>
        <taxon>Viridiplantae</taxon>
        <taxon>Chlorophyta</taxon>
        <taxon>core chlorophytes</taxon>
        <taxon>Chlorophyceae</taxon>
        <taxon>CS clade</taxon>
        <taxon>Sphaeropleales</taxon>
        <taxon>Selenastraceae</taxon>
        <taxon>Raphidocelis</taxon>
    </lineage>
</organism>
<dbReference type="GO" id="GO:0016787">
    <property type="term" value="F:hydrolase activity"/>
    <property type="evidence" value="ECO:0007669"/>
    <property type="project" value="UniProtKB-KW"/>
</dbReference>
<dbReference type="Gene3D" id="3.40.50.850">
    <property type="entry name" value="Isochorismatase-like"/>
    <property type="match status" value="1"/>
</dbReference>
<dbReference type="PANTHER" id="PTHR43540">
    <property type="entry name" value="PEROXYUREIDOACRYLATE/UREIDOACRYLATE AMIDOHYDROLASE-RELATED"/>
    <property type="match status" value="1"/>
</dbReference>
<reference evidence="4 5" key="1">
    <citation type="journal article" date="2018" name="Sci. Rep.">
        <title>Raphidocelis subcapitata (=Pseudokirchneriella subcapitata) provides an insight into genome evolution and environmental adaptations in the Sphaeropleales.</title>
        <authorList>
            <person name="Suzuki S."/>
            <person name="Yamaguchi H."/>
            <person name="Nakajima N."/>
            <person name="Kawachi M."/>
        </authorList>
    </citation>
    <scope>NUCLEOTIDE SEQUENCE [LARGE SCALE GENOMIC DNA]</scope>
    <source>
        <strain evidence="4 5">NIES-35</strain>
    </source>
</reference>
<protein>
    <submittedName>
        <fullName evidence="4">Isochorismatase</fullName>
    </submittedName>
</protein>
<comment type="similarity">
    <text evidence="1">Belongs to the isochorismatase family.</text>
</comment>
<dbReference type="STRING" id="307507.A0A2V0PCE2"/>
<dbReference type="FunCoup" id="A0A2V0PCE2">
    <property type="interactions" value="447"/>
</dbReference>
<dbReference type="OrthoDB" id="167809at2759"/>
<evidence type="ECO:0000259" key="3">
    <source>
        <dbReference type="Pfam" id="PF00857"/>
    </source>
</evidence>
<dbReference type="Pfam" id="PF00857">
    <property type="entry name" value="Isochorismatase"/>
    <property type="match status" value="1"/>
</dbReference>
<dbReference type="InterPro" id="IPR036380">
    <property type="entry name" value="Isochorismatase-like_sf"/>
</dbReference>
<comment type="caution">
    <text evidence="4">The sequence shown here is derived from an EMBL/GenBank/DDBJ whole genome shotgun (WGS) entry which is preliminary data.</text>
</comment>
<keyword evidence="2" id="KW-0378">Hydrolase</keyword>
<feature type="domain" description="Isochorismatase-like" evidence="3">
    <location>
        <begin position="31"/>
        <end position="208"/>
    </location>
</feature>
<sequence>MAAAMGAAAAAYYDPAASAGRQARIEPARAALLFIDTQNFNCHREGAIYRGAAPGANDEWWGAVAGAVPKWQRLRRAAREAGIEVIYTVIQSLTADGRDRSLDYKLSGFHVPPGCWDAQVIDELKPGLDELVLPKTTSSVFSSTTLHYLLRNMGRDAHLLVAGCVTDQCVAHAVKDAADLGYRVTMVTDCCIAPTAARHAAALSMVAGYCRQRALGEVEAELAGGGGGGGVRAAV</sequence>
<dbReference type="InterPro" id="IPR000868">
    <property type="entry name" value="Isochorismatase-like_dom"/>
</dbReference>
<accession>A0A2V0PCE2</accession>
<dbReference type="InterPro" id="IPR050272">
    <property type="entry name" value="Isochorismatase-like_hydrls"/>
</dbReference>
<dbReference type="AlphaFoldDB" id="A0A2V0PCE2"/>
<evidence type="ECO:0000313" key="5">
    <source>
        <dbReference type="Proteomes" id="UP000247498"/>
    </source>
</evidence>
<dbReference type="SUPFAM" id="SSF52499">
    <property type="entry name" value="Isochorismatase-like hydrolases"/>
    <property type="match status" value="1"/>
</dbReference>